<sequence>MTNNKVLQSLEAELARLMEANNWKDLPKNIRYALKKRIEDVQWQLKKLKEKKLN</sequence>
<organism evidence="4">
    <name type="scientific">uncultured Caudovirales phage</name>
    <dbReference type="NCBI Taxonomy" id="2100421"/>
    <lineage>
        <taxon>Viruses</taxon>
        <taxon>Duplodnaviria</taxon>
        <taxon>Heunggongvirae</taxon>
        <taxon>Uroviricota</taxon>
        <taxon>Caudoviricetes</taxon>
        <taxon>Peduoviridae</taxon>
        <taxon>Maltschvirus</taxon>
        <taxon>Maltschvirus maltsch</taxon>
    </lineage>
</organism>
<name>A0A6J5RV12_9CAUD</name>
<protein>
    <submittedName>
        <fullName evidence="4">Uncharacterized protein</fullName>
    </submittedName>
</protein>
<dbReference type="EMBL" id="LR797262">
    <property type="protein sequence ID" value="CAB4198016.1"/>
    <property type="molecule type" value="Genomic_DNA"/>
</dbReference>
<gene>
    <name evidence="3" type="ORF">UFOVP1074_47</name>
    <name evidence="4" type="ORF">UFOVP1310_34</name>
    <name evidence="5" type="ORF">UFOVP1424_38</name>
    <name evidence="6" type="ORF">UFOVP1521_38</name>
    <name evidence="1" type="ORF">UFOVP899_57</name>
    <name evidence="2" type="ORF">UFOVP987_56</name>
</gene>
<evidence type="ECO:0000313" key="5">
    <source>
        <dbReference type="EMBL" id="CAB4210692.1"/>
    </source>
</evidence>
<dbReference type="EMBL" id="LR796840">
    <property type="protein sequence ID" value="CAB4169176.1"/>
    <property type="molecule type" value="Genomic_DNA"/>
</dbReference>
<proteinExistence type="predicted"/>
<accession>A0A6J5RV12</accession>
<evidence type="ECO:0000313" key="4">
    <source>
        <dbReference type="EMBL" id="CAB4198016.1"/>
    </source>
</evidence>
<evidence type="ECO:0000313" key="6">
    <source>
        <dbReference type="EMBL" id="CAB5227503.1"/>
    </source>
</evidence>
<evidence type="ECO:0000313" key="2">
    <source>
        <dbReference type="EMBL" id="CAB4176745.1"/>
    </source>
</evidence>
<dbReference type="EMBL" id="LR796935">
    <property type="protein sequence ID" value="CAB4176745.1"/>
    <property type="molecule type" value="Genomic_DNA"/>
</dbReference>
<dbReference type="EMBL" id="LR797006">
    <property type="protein sequence ID" value="CAB4181248.1"/>
    <property type="molecule type" value="Genomic_DNA"/>
</dbReference>
<evidence type="ECO:0000313" key="3">
    <source>
        <dbReference type="EMBL" id="CAB4181248.1"/>
    </source>
</evidence>
<dbReference type="EMBL" id="LR797362">
    <property type="protein sequence ID" value="CAB4210692.1"/>
    <property type="molecule type" value="Genomic_DNA"/>
</dbReference>
<evidence type="ECO:0000313" key="1">
    <source>
        <dbReference type="EMBL" id="CAB4169176.1"/>
    </source>
</evidence>
<reference evidence="4" key="1">
    <citation type="submission" date="2020-05" db="EMBL/GenBank/DDBJ databases">
        <authorList>
            <person name="Chiriac C."/>
            <person name="Salcher M."/>
            <person name="Ghai R."/>
            <person name="Kavagutti S V."/>
        </authorList>
    </citation>
    <scope>NUCLEOTIDE SEQUENCE</scope>
</reference>
<dbReference type="EMBL" id="LR798374">
    <property type="protein sequence ID" value="CAB5227503.1"/>
    <property type="molecule type" value="Genomic_DNA"/>
</dbReference>